<dbReference type="InterPro" id="IPR008271">
    <property type="entry name" value="Ser/Thr_kinase_AS"/>
</dbReference>
<dbReference type="GeneID" id="117651430"/>
<dbReference type="GO" id="GO:0004672">
    <property type="term" value="F:protein kinase activity"/>
    <property type="evidence" value="ECO:0007669"/>
    <property type="project" value="InterPro"/>
</dbReference>
<keyword evidence="3 7" id="KW-0547">Nucleotide-binding</keyword>
<proteinExistence type="predicted"/>
<dbReference type="RefSeq" id="XP_034251361.1">
    <property type="nucleotide sequence ID" value="XM_034395470.1"/>
</dbReference>
<protein>
    <submittedName>
        <fullName evidence="12">Uncharacterized protein LOC117651430</fullName>
    </submittedName>
</protein>
<keyword evidence="4" id="KW-0995">Kinetochore</keyword>
<dbReference type="Proteomes" id="UP000515158">
    <property type="component" value="Unplaced"/>
</dbReference>
<dbReference type="InterPro" id="IPR013212">
    <property type="entry name" value="Mad3/Bub1_I"/>
</dbReference>
<dbReference type="GO" id="GO:0032991">
    <property type="term" value="C:protein-containing complex"/>
    <property type="evidence" value="ECO:0007669"/>
    <property type="project" value="UniProtKB-ARBA"/>
</dbReference>
<keyword evidence="6" id="KW-0137">Centromere</keyword>
<evidence type="ECO:0000256" key="5">
    <source>
        <dbReference type="ARBA" id="ARBA00022840"/>
    </source>
</evidence>
<dbReference type="InterPro" id="IPR017441">
    <property type="entry name" value="Protein_kinase_ATP_BS"/>
</dbReference>
<dbReference type="FunFam" id="1.25.40.430:FF:000003">
    <property type="entry name" value="Checkpoint serine/threonine-protein kinase BUB1"/>
    <property type="match status" value="1"/>
</dbReference>
<keyword evidence="11" id="KW-1185">Reference proteome</keyword>
<evidence type="ECO:0000256" key="4">
    <source>
        <dbReference type="ARBA" id="ARBA00022838"/>
    </source>
</evidence>
<dbReference type="PROSITE" id="PS00107">
    <property type="entry name" value="PROTEIN_KINASE_ATP"/>
    <property type="match status" value="1"/>
</dbReference>
<dbReference type="PANTHER" id="PTHR14030:SF4">
    <property type="entry name" value="BUB1 KINASE, ISOFORM A-RELATED"/>
    <property type="match status" value="1"/>
</dbReference>
<dbReference type="PROSITE" id="PS50011">
    <property type="entry name" value="PROTEIN_KINASE_DOM"/>
    <property type="match status" value="1"/>
</dbReference>
<comment type="subcellular location">
    <subcellularLocation>
        <location evidence="1">Chromosome</location>
        <location evidence="1">Centromere</location>
        <location evidence="1">Kinetochore</location>
    </subcellularLocation>
</comment>
<dbReference type="KEGG" id="tpal:117651430"/>
<dbReference type="InParanoid" id="A0A6P9A3U1"/>
<evidence type="ECO:0000256" key="3">
    <source>
        <dbReference type="ARBA" id="ARBA00022741"/>
    </source>
</evidence>
<evidence type="ECO:0000256" key="1">
    <source>
        <dbReference type="ARBA" id="ARBA00004629"/>
    </source>
</evidence>
<gene>
    <name evidence="12" type="primary">LOC117651430</name>
</gene>
<feature type="binding site" evidence="7">
    <location>
        <position position="1099"/>
    </location>
    <ligand>
        <name>ATP</name>
        <dbReference type="ChEBI" id="CHEBI:30616"/>
    </ligand>
</feature>
<dbReference type="GO" id="GO:0005524">
    <property type="term" value="F:ATP binding"/>
    <property type="evidence" value="ECO:0007669"/>
    <property type="project" value="UniProtKB-UniRule"/>
</dbReference>
<dbReference type="Gene3D" id="1.10.510.10">
    <property type="entry name" value="Transferase(Phosphotransferase) domain 1"/>
    <property type="match status" value="1"/>
</dbReference>
<evidence type="ECO:0000256" key="7">
    <source>
        <dbReference type="PROSITE-ProRule" id="PRU10141"/>
    </source>
</evidence>
<keyword evidence="5 7" id="KW-0067">ATP-binding</keyword>
<dbReference type="SMART" id="SM00220">
    <property type="entry name" value="S_TKc"/>
    <property type="match status" value="1"/>
</dbReference>
<dbReference type="PROSITE" id="PS51489">
    <property type="entry name" value="BUB1_N"/>
    <property type="match status" value="1"/>
</dbReference>
<keyword evidence="2" id="KW-0158">Chromosome</keyword>
<evidence type="ECO:0000313" key="12">
    <source>
        <dbReference type="RefSeq" id="XP_034251361.1"/>
    </source>
</evidence>
<dbReference type="InterPro" id="IPR011009">
    <property type="entry name" value="Kinase-like_dom_sf"/>
</dbReference>
<dbReference type="PROSITE" id="PS00108">
    <property type="entry name" value="PROTEIN_KINASE_ST"/>
    <property type="match status" value="1"/>
</dbReference>
<dbReference type="SUPFAM" id="SSF56112">
    <property type="entry name" value="Protein kinase-like (PK-like)"/>
    <property type="match status" value="1"/>
</dbReference>
<organism evidence="12">
    <name type="scientific">Thrips palmi</name>
    <name type="common">Melon thrips</name>
    <dbReference type="NCBI Taxonomy" id="161013"/>
    <lineage>
        <taxon>Eukaryota</taxon>
        <taxon>Metazoa</taxon>
        <taxon>Ecdysozoa</taxon>
        <taxon>Arthropoda</taxon>
        <taxon>Hexapoda</taxon>
        <taxon>Insecta</taxon>
        <taxon>Pterygota</taxon>
        <taxon>Neoptera</taxon>
        <taxon>Paraneoptera</taxon>
        <taxon>Thysanoptera</taxon>
        <taxon>Terebrantia</taxon>
        <taxon>Thripoidea</taxon>
        <taxon>Thripidae</taxon>
        <taxon>Thrips</taxon>
    </lineage>
</organism>
<feature type="domain" description="Protein kinase" evidence="9">
    <location>
        <begin position="1070"/>
        <end position="1354"/>
    </location>
</feature>
<evidence type="ECO:0000256" key="8">
    <source>
        <dbReference type="SAM" id="MobiDB-lite"/>
    </source>
</evidence>
<evidence type="ECO:0000313" key="11">
    <source>
        <dbReference type="Proteomes" id="UP000515158"/>
    </source>
</evidence>
<feature type="domain" description="BUB1 N-terminal" evidence="10">
    <location>
        <begin position="49"/>
        <end position="211"/>
    </location>
</feature>
<evidence type="ECO:0000259" key="9">
    <source>
        <dbReference type="PROSITE" id="PS50011"/>
    </source>
</evidence>
<feature type="region of interest" description="Disordered" evidence="8">
    <location>
        <begin position="241"/>
        <end position="270"/>
    </location>
</feature>
<sequence>MENADALDLSKENIQPLKRGRNTAQLGLALQAQSDPTLHQMFAKKQEWYEMQIRTYNGEDPLDLWCDYISWIEQSFPKHGPEGNLSLLLTKCFQAFKDEERYKNDARFVALWIKYIEMQTGSKRAELYQLLHTQGIGTTCADFYCSWAFEFQSVNDWKQADQIFKKGLSKMAQPIQTLETAHQQFLASYVFSHRSNGDTPDEEENHVQTDHRLPMAALKPIGKKSAAPNVRVGSNVRSQLPGVLPAMQGSSSRSGSSSSSRTFGVRGNNAGPVAVYQEHGEPEVEATHSQAVSSSLPITQSLNKENIVRAGPWTGQGLGSRKLQSTSYAQPYVPRQPGFEVHKDEDANVGNGQEMRPHSTTVTSALQPRKALEDGFQDAIAIFEEPDPYSIPKYRKNEVYAGGKEFQVEEIHALDYFRMKAEKEHKTKESLVHPDHKALYHKKLIPLEEVMPQDVQCSGSYGNGQMNVGDFHSPVRNEPSTSESLPVNFVSASDSNNYLAPPSAYGVPLSAEAEIVHHHMEHSEQPPLGHRPSNQSMHNHSMTLHTKLAMREVNNYWGSPSIVKSPTLVQNLVPEEVYHQPPPFQIMKDDTPPLQMSTYHGNETFPHEEMINTTSYTNGFQIYQEPQYQAPVEPSQSQKFAVFCDDADNNIGPVRTLSMEKGEQSSTYTSGSLMHKVAKEKENIHKFPIADMELMEDCGVAPVSDVTLHQPEYNDYGDYSHMQSPPEMYSQQPVPVSMASHDMVSEPHSHDSRQPAPAHVLTQLTPVSSSHSMMHSAAALPVSSSDAAHGMLLPPAPTHGLVQPGPTLNQVYQEPMEDDTMVASAPQFGVNMSETGITEAFFFPQMGAVSTPFRVSPKKSRASKSSIDFNSSLYRVEQSWPDEEENGAQGLNRAPDAPKTVPPLKLFRIKNDSDQLSAIVETSREQCPSAFSNNMSSLATNSRYGMYSTQRDSFGPTPYLNQINESPDPYQEPYSQEQAQTEVQTEVQPQVQNQPVIPARDPEILDPEQTAEMARRLEKREINPFDSRLLKFFLARMEFPLPHHSDGYHVVSGAVPAQRNKCLNLNGEVYTVAKVLGEGAYAKVLKGVHTITQKEVALKVQKPCCRWEYYICREIQHRLSNQDLVSAFMPADHIYVYNNGSVIVTDLLAYGTLLNLVNKVFASTKRQMTELQVLYLLDQLLSAVGALHKCRIIHGDLKPDNILIRSIPGSGPGPCIQFIDFGRSIDMSLMPDGATFDTVVMTDTFTCIEMRTGKPWTYQTDLFGLANTTHCLLFGDYMKVQESKSSGRWAIQSRLPRHVNGEFWTPFFDTLLNIESCDSLPDLESIRSDVQSRMSNSSQLSMTVSALGRLLLSR</sequence>
<dbReference type="FunCoup" id="A0A6P9A3U1">
    <property type="interactions" value="411"/>
</dbReference>
<evidence type="ECO:0000259" key="10">
    <source>
        <dbReference type="PROSITE" id="PS51489"/>
    </source>
</evidence>
<dbReference type="GO" id="GO:0005634">
    <property type="term" value="C:nucleus"/>
    <property type="evidence" value="ECO:0007669"/>
    <property type="project" value="TreeGrafter"/>
</dbReference>
<dbReference type="GO" id="GO:0051754">
    <property type="term" value="P:meiotic sister chromatid cohesion, centromeric"/>
    <property type="evidence" value="ECO:0007669"/>
    <property type="project" value="TreeGrafter"/>
</dbReference>
<evidence type="ECO:0000256" key="2">
    <source>
        <dbReference type="ARBA" id="ARBA00022454"/>
    </source>
</evidence>
<dbReference type="GO" id="GO:0000776">
    <property type="term" value="C:kinetochore"/>
    <property type="evidence" value="ECO:0007669"/>
    <property type="project" value="UniProtKB-KW"/>
</dbReference>
<dbReference type="InterPro" id="IPR015661">
    <property type="entry name" value="Bub1/Mad3"/>
</dbReference>
<dbReference type="GO" id="GO:0007094">
    <property type="term" value="P:mitotic spindle assembly checkpoint signaling"/>
    <property type="evidence" value="ECO:0007669"/>
    <property type="project" value="InterPro"/>
</dbReference>
<dbReference type="SMART" id="SM00777">
    <property type="entry name" value="Mad3_BUB1_I"/>
    <property type="match status" value="1"/>
</dbReference>
<accession>A0A6P9A3U1</accession>
<feature type="compositionally biased region" description="Low complexity" evidence="8">
    <location>
        <begin position="249"/>
        <end position="261"/>
    </location>
</feature>
<dbReference type="Pfam" id="PF00069">
    <property type="entry name" value="Pkinase"/>
    <property type="match status" value="1"/>
</dbReference>
<dbReference type="InterPro" id="IPR000719">
    <property type="entry name" value="Prot_kinase_dom"/>
</dbReference>
<name>A0A6P9A3U1_THRPL</name>
<reference evidence="12" key="1">
    <citation type="submission" date="2025-08" db="UniProtKB">
        <authorList>
            <consortium name="RefSeq"/>
        </authorList>
    </citation>
    <scope>IDENTIFICATION</scope>
    <source>
        <tissue evidence="12">Total insect</tissue>
    </source>
</reference>
<evidence type="ECO:0000256" key="6">
    <source>
        <dbReference type="ARBA" id="ARBA00023328"/>
    </source>
</evidence>
<dbReference type="Gene3D" id="1.25.40.430">
    <property type="match status" value="1"/>
</dbReference>
<dbReference type="OrthoDB" id="248495at2759"/>
<dbReference type="Pfam" id="PF08311">
    <property type="entry name" value="Mad3_BUB1_I"/>
    <property type="match status" value="1"/>
</dbReference>
<dbReference type="PANTHER" id="PTHR14030">
    <property type="entry name" value="MITOTIC CHECKPOINT SERINE/THREONINE-PROTEIN KINASE BUB1"/>
    <property type="match status" value="1"/>
</dbReference>